<dbReference type="PANTHER" id="PTHR45622">
    <property type="entry name" value="UBIQUITIN-PROTEIN LIGASE E3A-RELATED"/>
    <property type="match status" value="1"/>
</dbReference>
<feature type="signal peptide" evidence="2">
    <location>
        <begin position="1"/>
        <end position="39"/>
    </location>
</feature>
<feature type="chain" id="PRO_5004893647" description="BNR repeat domain protein" evidence="2">
    <location>
        <begin position="40"/>
        <end position="314"/>
    </location>
</feature>
<dbReference type="SUPFAM" id="SSF50985">
    <property type="entry name" value="RCC1/BLIP-II"/>
    <property type="match status" value="1"/>
</dbReference>
<keyword evidence="4" id="KW-1185">Reference proteome</keyword>
<dbReference type="PANTHER" id="PTHR45622:SF58">
    <property type="entry name" value="REGULATOR OF CHROMOSOME CONDENSATION DOMAIN-CONTAINING PROTEIN"/>
    <property type="match status" value="1"/>
</dbReference>
<keyword evidence="2" id="KW-0732">Signal</keyword>
<sequence length="314" mass="31808">MGGFGLPRTRFTRLTRRAVLTMTGAVLASALLAPGVAHAYTGYTVSWAGDNTYGQANVPSTLASGATDISAGFSHALAVKNGGVLAWGRNDSGQSTVPATATTGVTKVAAGTGHSLALKNGGVIAWGNNTTGEATVPAAATSGVVGIAAGGQFSAALKSDGTVVTWGQGTTQPSAGNVKAISASQYHLVMLKNDGSVVDWLYNAWKPVPNTVGLPITAIGAGWLSHIAMSADGHAFVWDASTTTIRSMPATFGVNVRAVAIGATYAAVTHTNGGLEVVRLNDLYSVTPPTVLQSGVDRAVMSSDNANVWIVAVK</sequence>
<evidence type="ECO:0000313" key="3">
    <source>
        <dbReference type="EMBL" id="EWC59112.1"/>
    </source>
</evidence>
<protein>
    <recommendedName>
        <fullName evidence="5">BNR repeat domain protein</fullName>
    </recommendedName>
</protein>
<dbReference type="PROSITE" id="PS51318">
    <property type="entry name" value="TAT"/>
    <property type="match status" value="1"/>
</dbReference>
<dbReference type="InterPro" id="IPR000408">
    <property type="entry name" value="Reg_chr_condens"/>
</dbReference>
<comment type="caution">
    <text evidence="3">The sequence shown here is derived from an EMBL/GenBank/DDBJ whole genome shotgun (WGS) entry which is preliminary data.</text>
</comment>
<dbReference type="EMBL" id="AYXG01000218">
    <property type="protein sequence ID" value="EWC59112.1"/>
    <property type="molecule type" value="Genomic_DNA"/>
</dbReference>
<proteinExistence type="predicted"/>
<gene>
    <name evidence="3" type="ORF">UO65_5603</name>
</gene>
<evidence type="ECO:0000313" key="4">
    <source>
        <dbReference type="Proteomes" id="UP000019277"/>
    </source>
</evidence>
<organism evidence="3 4">
    <name type="scientific">Actinokineospora spheciospongiae</name>
    <dbReference type="NCBI Taxonomy" id="909613"/>
    <lineage>
        <taxon>Bacteria</taxon>
        <taxon>Bacillati</taxon>
        <taxon>Actinomycetota</taxon>
        <taxon>Actinomycetes</taxon>
        <taxon>Pseudonocardiales</taxon>
        <taxon>Pseudonocardiaceae</taxon>
        <taxon>Actinokineospora</taxon>
    </lineage>
</organism>
<evidence type="ECO:0000256" key="2">
    <source>
        <dbReference type="SAM" id="SignalP"/>
    </source>
</evidence>
<dbReference type="Gene3D" id="2.130.10.30">
    <property type="entry name" value="Regulator of chromosome condensation 1/beta-lactamase-inhibitor protein II"/>
    <property type="match status" value="2"/>
</dbReference>
<dbReference type="InterPro" id="IPR051709">
    <property type="entry name" value="Ub-ligase/GTPase-reg"/>
</dbReference>
<reference evidence="3 4" key="1">
    <citation type="journal article" date="2014" name="Genome Announc.">
        <title>Draft Genome Sequence of the Antitrypanosomally Active Sponge-Associated Bacterium Actinokineospora sp. Strain EG49.</title>
        <authorList>
            <person name="Harjes J."/>
            <person name="Ryu T."/>
            <person name="Abdelmohsen U.R."/>
            <person name="Moitinho-Silva L."/>
            <person name="Horn H."/>
            <person name="Ravasi T."/>
            <person name="Hentschel U."/>
        </authorList>
    </citation>
    <scope>NUCLEOTIDE SEQUENCE [LARGE SCALE GENOMIC DNA]</scope>
    <source>
        <strain evidence="3 4">EG49</strain>
    </source>
</reference>
<dbReference type="PATRIC" id="fig|909613.9.peg.5602"/>
<dbReference type="STRING" id="909613.UO65_5603"/>
<name>W7IR85_9PSEU</name>
<dbReference type="InterPro" id="IPR006311">
    <property type="entry name" value="TAT_signal"/>
</dbReference>
<evidence type="ECO:0008006" key="5">
    <source>
        <dbReference type="Google" id="ProtNLM"/>
    </source>
</evidence>
<dbReference type="InterPro" id="IPR009091">
    <property type="entry name" value="RCC1/BLIP-II"/>
</dbReference>
<dbReference type="Pfam" id="PF13540">
    <property type="entry name" value="RCC1_2"/>
    <property type="match status" value="3"/>
</dbReference>
<dbReference type="AlphaFoldDB" id="W7IR85"/>
<keyword evidence="1" id="KW-0677">Repeat</keyword>
<accession>W7IR85</accession>
<dbReference type="PROSITE" id="PS50012">
    <property type="entry name" value="RCC1_3"/>
    <property type="match status" value="2"/>
</dbReference>
<dbReference type="Proteomes" id="UP000019277">
    <property type="component" value="Unassembled WGS sequence"/>
</dbReference>
<dbReference type="eggNOG" id="COG5184">
    <property type="taxonomic scope" value="Bacteria"/>
</dbReference>
<evidence type="ECO:0000256" key="1">
    <source>
        <dbReference type="ARBA" id="ARBA00022737"/>
    </source>
</evidence>